<organism evidence="2 3">
    <name type="scientific">Daldinia eschscholtzii</name>
    <dbReference type="NCBI Taxonomy" id="292717"/>
    <lineage>
        <taxon>Eukaryota</taxon>
        <taxon>Fungi</taxon>
        <taxon>Dikarya</taxon>
        <taxon>Ascomycota</taxon>
        <taxon>Pezizomycotina</taxon>
        <taxon>Sordariomycetes</taxon>
        <taxon>Xylariomycetidae</taxon>
        <taxon>Xylariales</taxon>
        <taxon>Hypoxylaceae</taxon>
        <taxon>Daldinia</taxon>
    </lineage>
</organism>
<dbReference type="CDD" id="cd06558">
    <property type="entry name" value="crotonase-like"/>
    <property type="match status" value="1"/>
</dbReference>
<name>A0AAX6MGX0_9PEZI</name>
<dbReference type="SUPFAM" id="SSF52096">
    <property type="entry name" value="ClpP/crotonase"/>
    <property type="match status" value="1"/>
</dbReference>
<dbReference type="GO" id="GO:0004165">
    <property type="term" value="F:delta(3)-delta(2)-enoyl-CoA isomerase activity"/>
    <property type="evidence" value="ECO:0007669"/>
    <property type="project" value="TreeGrafter"/>
</dbReference>
<feature type="region of interest" description="Disordered" evidence="1">
    <location>
        <begin position="235"/>
        <end position="259"/>
    </location>
</feature>
<sequence>MKSHPGGSIVCTSPKPQVYVLTWTSPPDNRFTPAFNTALMTALDTIEFGHPPGVVITTSSISKFYSNGLDFQLAVSLPGFWENSLYPLFRRFLTYPMPTIALINGHAFAGGFMLAMHHDYRVFTGTKGYLCINELEFGAPLLPPMSSIFRMKTTPNVYRNMVLEARRFDANAALEAGLVDAVGEMNAALSLIQERSLIKKGSTGVYGLLKAEMYRESIALLTATGKEAAKTMEIQDAEKKRKEEGAKRFKEAQGGKAKL</sequence>
<gene>
    <name evidence="2" type="ORF">Daesc_006216</name>
</gene>
<dbReference type="Gene3D" id="3.90.226.10">
    <property type="entry name" value="2-enoyl-CoA Hydratase, Chain A, domain 1"/>
    <property type="match status" value="1"/>
</dbReference>
<evidence type="ECO:0000313" key="2">
    <source>
        <dbReference type="EMBL" id="KAK6951693.1"/>
    </source>
</evidence>
<proteinExistence type="predicted"/>
<feature type="compositionally biased region" description="Basic and acidic residues" evidence="1">
    <location>
        <begin position="236"/>
        <end position="253"/>
    </location>
</feature>
<dbReference type="Pfam" id="PF00378">
    <property type="entry name" value="ECH_1"/>
    <property type="match status" value="1"/>
</dbReference>
<protein>
    <recommendedName>
        <fullName evidence="4">Enoyl-CoA hydratase/isomerase</fullName>
    </recommendedName>
</protein>
<reference evidence="2 3" key="1">
    <citation type="journal article" date="2024" name="Front Chem Biol">
        <title>Unveiling the potential of Daldinia eschscholtzii MFLUCC 19-0629 through bioactivity and bioinformatics studies for enhanced sustainable agriculture production.</title>
        <authorList>
            <person name="Brooks S."/>
            <person name="Weaver J.A."/>
            <person name="Klomchit A."/>
            <person name="Alharthi S.A."/>
            <person name="Onlamun T."/>
            <person name="Nurani R."/>
            <person name="Vong T.K."/>
            <person name="Alberti F."/>
            <person name="Greco C."/>
        </authorList>
    </citation>
    <scope>NUCLEOTIDE SEQUENCE [LARGE SCALE GENOMIC DNA]</scope>
    <source>
        <strain evidence="2">MFLUCC 19-0629</strain>
    </source>
</reference>
<dbReference type="EMBL" id="JBANMG010000006">
    <property type="protein sequence ID" value="KAK6951693.1"/>
    <property type="molecule type" value="Genomic_DNA"/>
</dbReference>
<dbReference type="PANTHER" id="PTHR11941:SF75">
    <property type="entry name" value="ENOYL-COA HYDRATASE_ISOMERASE FAMILY PROTEIN"/>
    <property type="match status" value="1"/>
</dbReference>
<dbReference type="PANTHER" id="PTHR11941">
    <property type="entry name" value="ENOYL-COA HYDRATASE-RELATED"/>
    <property type="match status" value="1"/>
</dbReference>
<dbReference type="Proteomes" id="UP001369815">
    <property type="component" value="Unassembled WGS sequence"/>
</dbReference>
<dbReference type="InterPro" id="IPR029045">
    <property type="entry name" value="ClpP/crotonase-like_dom_sf"/>
</dbReference>
<dbReference type="AlphaFoldDB" id="A0AAX6MGX0"/>
<accession>A0AAX6MGX0</accession>
<evidence type="ECO:0000256" key="1">
    <source>
        <dbReference type="SAM" id="MobiDB-lite"/>
    </source>
</evidence>
<keyword evidence="3" id="KW-1185">Reference proteome</keyword>
<dbReference type="InterPro" id="IPR001753">
    <property type="entry name" value="Enoyl-CoA_hydra/iso"/>
</dbReference>
<comment type="caution">
    <text evidence="2">The sequence shown here is derived from an EMBL/GenBank/DDBJ whole genome shotgun (WGS) entry which is preliminary data.</text>
</comment>
<dbReference type="GO" id="GO:0006635">
    <property type="term" value="P:fatty acid beta-oxidation"/>
    <property type="evidence" value="ECO:0007669"/>
    <property type="project" value="TreeGrafter"/>
</dbReference>
<dbReference type="GO" id="GO:0005777">
    <property type="term" value="C:peroxisome"/>
    <property type="evidence" value="ECO:0007669"/>
    <property type="project" value="TreeGrafter"/>
</dbReference>
<evidence type="ECO:0000313" key="3">
    <source>
        <dbReference type="Proteomes" id="UP001369815"/>
    </source>
</evidence>
<evidence type="ECO:0008006" key="4">
    <source>
        <dbReference type="Google" id="ProtNLM"/>
    </source>
</evidence>